<accession>A0A316DY24</accession>
<evidence type="ECO:0008006" key="5">
    <source>
        <dbReference type="Google" id="ProtNLM"/>
    </source>
</evidence>
<reference evidence="3 4" key="1">
    <citation type="submission" date="2018-05" db="EMBL/GenBank/DDBJ databases">
        <title>Genomic Encyclopedia of Archaeal and Bacterial Type Strains, Phase II (KMG-II): from individual species to whole genera.</title>
        <authorList>
            <person name="Goeker M."/>
        </authorList>
    </citation>
    <scope>NUCLEOTIDE SEQUENCE [LARGE SCALE GENOMIC DNA]</scope>
    <source>
        <strain evidence="3 4">DSM 22214</strain>
    </source>
</reference>
<keyword evidence="2" id="KW-0812">Transmembrane</keyword>
<sequence length="208" mass="24218">MLIIIYKMKNQENKQGLEQFIRENRAEFDMHEVPAGLWDKLDKSLSENDKKTIAPSEESDEIIIKFKKSSISKMKFWAMAASLILLIGCFAVFLFQSKTNSTEQIVANIAPQYGNQMVQYASLIESKREEIKQIEEHDPVLYNEFETEIEKLNKDYHNLQTELSATPNQEDLVKAMIQNLQVQVDILNRQLTIIEKVKEYKQNPMKSI</sequence>
<proteinExistence type="predicted"/>
<dbReference type="AlphaFoldDB" id="A0A316DY24"/>
<keyword evidence="2" id="KW-1133">Transmembrane helix</keyword>
<evidence type="ECO:0000256" key="1">
    <source>
        <dbReference type="SAM" id="Coils"/>
    </source>
</evidence>
<gene>
    <name evidence="3" type="ORF">LV89_03279</name>
</gene>
<feature type="coiled-coil region" evidence="1">
    <location>
        <begin position="117"/>
        <end position="197"/>
    </location>
</feature>
<dbReference type="EMBL" id="QGGO01000018">
    <property type="protein sequence ID" value="PWK23011.1"/>
    <property type="molecule type" value="Genomic_DNA"/>
</dbReference>
<evidence type="ECO:0000313" key="4">
    <source>
        <dbReference type="Proteomes" id="UP000245489"/>
    </source>
</evidence>
<keyword evidence="4" id="KW-1185">Reference proteome</keyword>
<dbReference type="Proteomes" id="UP000245489">
    <property type="component" value="Unassembled WGS sequence"/>
</dbReference>
<protein>
    <recommendedName>
        <fullName evidence="5">Anti-sigma factor</fullName>
    </recommendedName>
</protein>
<keyword evidence="1" id="KW-0175">Coiled coil</keyword>
<evidence type="ECO:0000256" key="2">
    <source>
        <dbReference type="SAM" id="Phobius"/>
    </source>
</evidence>
<keyword evidence="2" id="KW-0472">Membrane</keyword>
<evidence type="ECO:0000313" key="3">
    <source>
        <dbReference type="EMBL" id="PWK23011.1"/>
    </source>
</evidence>
<feature type="transmembrane region" description="Helical" evidence="2">
    <location>
        <begin position="76"/>
        <end position="95"/>
    </location>
</feature>
<organism evidence="3 4">
    <name type="scientific">Arcicella aurantiaca</name>
    <dbReference type="NCBI Taxonomy" id="591202"/>
    <lineage>
        <taxon>Bacteria</taxon>
        <taxon>Pseudomonadati</taxon>
        <taxon>Bacteroidota</taxon>
        <taxon>Cytophagia</taxon>
        <taxon>Cytophagales</taxon>
        <taxon>Flectobacillaceae</taxon>
        <taxon>Arcicella</taxon>
    </lineage>
</organism>
<name>A0A316DY24_9BACT</name>
<comment type="caution">
    <text evidence="3">The sequence shown here is derived from an EMBL/GenBank/DDBJ whole genome shotgun (WGS) entry which is preliminary data.</text>
</comment>